<organism evidence="2 3">
    <name type="scientific">Molossus molossus</name>
    <name type="common">Pallas' mastiff bat</name>
    <name type="synonym">Vespertilio molossus</name>
    <dbReference type="NCBI Taxonomy" id="27622"/>
    <lineage>
        <taxon>Eukaryota</taxon>
        <taxon>Metazoa</taxon>
        <taxon>Chordata</taxon>
        <taxon>Craniata</taxon>
        <taxon>Vertebrata</taxon>
        <taxon>Euteleostomi</taxon>
        <taxon>Mammalia</taxon>
        <taxon>Eutheria</taxon>
        <taxon>Laurasiatheria</taxon>
        <taxon>Chiroptera</taxon>
        <taxon>Yangochiroptera</taxon>
        <taxon>Molossidae</taxon>
        <taxon>Molossus</taxon>
    </lineage>
</organism>
<feature type="transmembrane region" description="Helical" evidence="1">
    <location>
        <begin position="33"/>
        <end position="53"/>
    </location>
</feature>
<feature type="transmembrane region" description="Helical" evidence="1">
    <location>
        <begin position="60"/>
        <end position="81"/>
    </location>
</feature>
<sequence>MRVDIITVHTTDTFGDTYQQISMTFIIGDISNIIFAYYFEIISTSLVAIIFNISFFKKFIFIVDNITDVLLFIALLTPSSLLPSPTLPSPHCCLCSLVRIYAYQFFGLSLPTLSFYVTAAY</sequence>
<accession>A0A7J8I0W6</accession>
<dbReference type="EMBL" id="JACASF010000005">
    <property type="protein sequence ID" value="KAF6477910.1"/>
    <property type="molecule type" value="Genomic_DNA"/>
</dbReference>
<evidence type="ECO:0000313" key="3">
    <source>
        <dbReference type="Proteomes" id="UP000550707"/>
    </source>
</evidence>
<proteinExistence type="predicted"/>
<evidence type="ECO:0000313" key="2">
    <source>
        <dbReference type="EMBL" id="KAF6477910.1"/>
    </source>
</evidence>
<reference evidence="2 3" key="1">
    <citation type="journal article" date="2020" name="Nature">
        <title>Six reference-quality genomes reveal evolution of bat adaptations.</title>
        <authorList>
            <person name="Jebb D."/>
            <person name="Huang Z."/>
            <person name="Pippel M."/>
            <person name="Hughes G.M."/>
            <person name="Lavrichenko K."/>
            <person name="Devanna P."/>
            <person name="Winkler S."/>
            <person name="Jermiin L.S."/>
            <person name="Skirmuntt E.C."/>
            <person name="Katzourakis A."/>
            <person name="Burkitt-Gray L."/>
            <person name="Ray D.A."/>
            <person name="Sullivan K.A.M."/>
            <person name="Roscito J.G."/>
            <person name="Kirilenko B.M."/>
            <person name="Davalos L.M."/>
            <person name="Corthals A.P."/>
            <person name="Power M.L."/>
            <person name="Jones G."/>
            <person name="Ransome R.D."/>
            <person name="Dechmann D.K.N."/>
            <person name="Locatelli A.G."/>
            <person name="Puechmaille S.J."/>
            <person name="Fedrigo O."/>
            <person name="Jarvis E.D."/>
            <person name="Hiller M."/>
            <person name="Vernes S.C."/>
            <person name="Myers E.W."/>
            <person name="Teeling E.C."/>
        </authorList>
    </citation>
    <scope>NUCLEOTIDE SEQUENCE [LARGE SCALE GENOMIC DNA]</scope>
    <source>
        <strain evidence="2">MMolMol1</strain>
        <tissue evidence="2">Muscle</tissue>
    </source>
</reference>
<dbReference type="Proteomes" id="UP000550707">
    <property type="component" value="Unassembled WGS sequence"/>
</dbReference>
<keyword evidence="1" id="KW-1133">Transmembrane helix</keyword>
<keyword evidence="1" id="KW-0812">Transmembrane</keyword>
<feature type="transmembrane region" description="Helical" evidence="1">
    <location>
        <begin position="101"/>
        <end position="119"/>
    </location>
</feature>
<keyword evidence="1" id="KW-0472">Membrane</keyword>
<dbReference type="InParanoid" id="A0A7J8I0W6"/>
<name>A0A7J8I0W6_MOLMO</name>
<dbReference type="AlphaFoldDB" id="A0A7J8I0W6"/>
<protein>
    <submittedName>
        <fullName evidence="2">Uncharacterized protein</fullName>
    </submittedName>
</protein>
<evidence type="ECO:0000256" key="1">
    <source>
        <dbReference type="SAM" id="Phobius"/>
    </source>
</evidence>
<gene>
    <name evidence="2" type="ORF">HJG59_010806</name>
</gene>
<comment type="caution">
    <text evidence="2">The sequence shown here is derived from an EMBL/GenBank/DDBJ whole genome shotgun (WGS) entry which is preliminary data.</text>
</comment>
<keyword evidence="3" id="KW-1185">Reference proteome</keyword>